<evidence type="ECO:0000313" key="3">
    <source>
        <dbReference type="EMBL" id="TPW36057.1"/>
    </source>
</evidence>
<dbReference type="RefSeq" id="WP_165600407.1">
    <property type="nucleotide sequence ID" value="NZ_SORZ01000001.1"/>
</dbReference>
<comment type="caution">
    <text evidence="3">The sequence shown here is derived from an EMBL/GenBank/DDBJ whole genome shotgun (WGS) entry which is preliminary data.</text>
</comment>
<accession>A0A506URT4</accession>
<feature type="modified residue" description="4-aspartylphosphate" evidence="1">
    <location>
        <position position="86"/>
    </location>
</feature>
<evidence type="ECO:0000313" key="4">
    <source>
        <dbReference type="Proteomes" id="UP000315037"/>
    </source>
</evidence>
<gene>
    <name evidence="3" type="ORF">E3202_03935</name>
</gene>
<dbReference type="Gene3D" id="3.40.50.2300">
    <property type="match status" value="1"/>
</dbReference>
<evidence type="ECO:0000259" key="2">
    <source>
        <dbReference type="PROSITE" id="PS50110"/>
    </source>
</evidence>
<name>A0A506URT4_9PROT</name>
<organism evidence="3 4">
    <name type="scientific">Oecophyllibacter saccharovorans</name>
    <dbReference type="NCBI Taxonomy" id="2558360"/>
    <lineage>
        <taxon>Bacteria</taxon>
        <taxon>Pseudomonadati</taxon>
        <taxon>Pseudomonadota</taxon>
        <taxon>Alphaproteobacteria</taxon>
        <taxon>Acetobacterales</taxon>
        <taxon>Acetobacteraceae</taxon>
        <taxon>Oecophyllibacter</taxon>
    </lineage>
</organism>
<dbReference type="Proteomes" id="UP000315037">
    <property type="component" value="Unassembled WGS sequence"/>
</dbReference>
<dbReference type="PROSITE" id="PS50110">
    <property type="entry name" value="RESPONSE_REGULATORY"/>
    <property type="match status" value="1"/>
</dbReference>
<sequence length="186" mass="19756">MSCDCGEVQPGLCLVGEDDQNLRALLETMLERAGWTVRSFTCVEEGLAELHKLGEGPSDLRLRGPLETGSALAGQKAGLRLVLLVDLNLPLSLTGCPAEHSSAPGGLTLVCRARELLVERGRQAGLVLMSGDQLGHVPSDTAFLPKPFRRSQLLETVARACPALPFLGGIEGNGASERVEPFHPLP</sequence>
<evidence type="ECO:0000256" key="1">
    <source>
        <dbReference type="PROSITE-ProRule" id="PRU00169"/>
    </source>
</evidence>
<feature type="domain" description="Response regulatory" evidence="2">
    <location>
        <begin position="12"/>
        <end position="161"/>
    </location>
</feature>
<reference evidence="3 4" key="1">
    <citation type="submission" date="2019-03" db="EMBL/GenBank/DDBJ databases">
        <title>The complete genome sequence of Neokomagataea sp. Jb2 NBRC113641.</title>
        <authorList>
            <person name="Chua K.-O."/>
            <person name="Chan K.-G."/>
            <person name="See-Too W.-S."/>
        </authorList>
    </citation>
    <scope>NUCLEOTIDE SEQUENCE [LARGE SCALE GENOMIC DNA]</scope>
    <source>
        <strain evidence="3 4">Jb2</strain>
    </source>
</reference>
<keyword evidence="1" id="KW-0597">Phosphoprotein</keyword>
<proteinExistence type="predicted"/>
<dbReference type="InterPro" id="IPR001789">
    <property type="entry name" value="Sig_transdc_resp-reg_receiver"/>
</dbReference>
<protein>
    <recommendedName>
        <fullName evidence="2">Response regulatory domain-containing protein</fullName>
    </recommendedName>
</protein>
<dbReference type="EMBL" id="SORZ01000001">
    <property type="protein sequence ID" value="TPW36057.1"/>
    <property type="molecule type" value="Genomic_DNA"/>
</dbReference>
<keyword evidence="4" id="KW-1185">Reference proteome</keyword>
<dbReference type="GO" id="GO:0000160">
    <property type="term" value="P:phosphorelay signal transduction system"/>
    <property type="evidence" value="ECO:0007669"/>
    <property type="project" value="InterPro"/>
</dbReference>
<dbReference type="AlphaFoldDB" id="A0A506URT4"/>
<dbReference type="SUPFAM" id="SSF52172">
    <property type="entry name" value="CheY-like"/>
    <property type="match status" value="1"/>
</dbReference>
<dbReference type="InterPro" id="IPR011006">
    <property type="entry name" value="CheY-like_superfamily"/>
</dbReference>